<dbReference type="EMBL" id="VSRR010007839">
    <property type="protein sequence ID" value="MPC47632.1"/>
    <property type="molecule type" value="Genomic_DNA"/>
</dbReference>
<evidence type="ECO:0000313" key="2">
    <source>
        <dbReference type="EMBL" id="MPC47632.1"/>
    </source>
</evidence>
<evidence type="ECO:0000256" key="1">
    <source>
        <dbReference type="SAM" id="MobiDB-lite"/>
    </source>
</evidence>
<organism evidence="2 3">
    <name type="scientific">Portunus trituberculatus</name>
    <name type="common">Swimming crab</name>
    <name type="synonym">Neptunus trituberculatus</name>
    <dbReference type="NCBI Taxonomy" id="210409"/>
    <lineage>
        <taxon>Eukaryota</taxon>
        <taxon>Metazoa</taxon>
        <taxon>Ecdysozoa</taxon>
        <taxon>Arthropoda</taxon>
        <taxon>Crustacea</taxon>
        <taxon>Multicrustacea</taxon>
        <taxon>Malacostraca</taxon>
        <taxon>Eumalacostraca</taxon>
        <taxon>Eucarida</taxon>
        <taxon>Decapoda</taxon>
        <taxon>Pleocyemata</taxon>
        <taxon>Brachyura</taxon>
        <taxon>Eubrachyura</taxon>
        <taxon>Portunoidea</taxon>
        <taxon>Portunidae</taxon>
        <taxon>Portuninae</taxon>
        <taxon>Portunus</taxon>
    </lineage>
</organism>
<dbReference type="Proteomes" id="UP000324222">
    <property type="component" value="Unassembled WGS sequence"/>
</dbReference>
<proteinExistence type="predicted"/>
<evidence type="ECO:0000313" key="3">
    <source>
        <dbReference type="Proteomes" id="UP000324222"/>
    </source>
</evidence>
<keyword evidence="3" id="KW-1185">Reference proteome</keyword>
<reference evidence="2 3" key="1">
    <citation type="submission" date="2019-05" db="EMBL/GenBank/DDBJ databases">
        <title>Another draft genome of Portunus trituberculatus and its Hox gene families provides insights of decapod evolution.</title>
        <authorList>
            <person name="Jeong J.-H."/>
            <person name="Song I."/>
            <person name="Kim S."/>
            <person name="Choi T."/>
            <person name="Kim D."/>
            <person name="Ryu S."/>
            <person name="Kim W."/>
        </authorList>
    </citation>
    <scope>NUCLEOTIDE SEQUENCE [LARGE SCALE GENOMIC DNA]</scope>
    <source>
        <tissue evidence="2">Muscle</tissue>
    </source>
</reference>
<feature type="compositionally biased region" description="Polar residues" evidence="1">
    <location>
        <begin position="34"/>
        <end position="44"/>
    </location>
</feature>
<gene>
    <name evidence="2" type="ORF">E2C01_041383</name>
</gene>
<name>A0A5B7FMG9_PORTR</name>
<feature type="region of interest" description="Disordered" evidence="1">
    <location>
        <begin position="1"/>
        <end position="44"/>
    </location>
</feature>
<accession>A0A5B7FMG9</accession>
<protein>
    <submittedName>
        <fullName evidence="2">Uncharacterized protein</fullName>
    </submittedName>
</protein>
<comment type="caution">
    <text evidence="2">The sequence shown here is derived from an EMBL/GenBank/DDBJ whole genome shotgun (WGS) entry which is preliminary data.</text>
</comment>
<sequence length="109" mass="12284">MNLRPGPMHPGSLPPVYHQDNASSALPPLPLPLTSNRSPHTNLSLPLTTPIQHYAFSSNSHINITLTLILPSRNAFMCLNLRKTLTFILQETLPRGNAEERRRKKKKKQ</sequence>
<dbReference type="AlphaFoldDB" id="A0A5B7FMG9"/>